<sequence length="120" mass="13345">MAVFGRKVGRADLRLVRGDSERVSVWWRQRNVLTGVVTPVDMSWWSGRLELRSPDGSELWYSQACGSMTSDGYAIADIPPSALSGDVWVQRRAGRWRIRATGPGGGVVRTLAWGYFTLSD</sequence>
<name>A0A4R0T827_BIFLL</name>
<proteinExistence type="predicted"/>
<comment type="caution">
    <text evidence="1">The sequence shown here is derived from an EMBL/GenBank/DDBJ whole genome shotgun (WGS) entry which is preliminary data.</text>
</comment>
<evidence type="ECO:0000313" key="1">
    <source>
        <dbReference type="EMBL" id="TCD95703.1"/>
    </source>
</evidence>
<protein>
    <submittedName>
        <fullName evidence="1">Uncharacterized protein</fullName>
    </submittedName>
</protein>
<accession>A0A4R0T827</accession>
<evidence type="ECO:0000313" key="2">
    <source>
        <dbReference type="Proteomes" id="UP000293441"/>
    </source>
</evidence>
<dbReference type="RefSeq" id="WP_065457248.1">
    <property type="nucleotide sequence ID" value="NZ_SHPX01000045.1"/>
</dbReference>
<gene>
    <name evidence="1" type="ORF">MCC10015_1897</name>
</gene>
<organism evidence="1 2">
    <name type="scientific">Bifidobacterium longum subsp. longum</name>
    <dbReference type="NCBI Taxonomy" id="1679"/>
    <lineage>
        <taxon>Bacteria</taxon>
        <taxon>Bacillati</taxon>
        <taxon>Actinomycetota</taxon>
        <taxon>Actinomycetes</taxon>
        <taxon>Bifidobacteriales</taxon>
        <taxon>Bifidobacteriaceae</taxon>
        <taxon>Bifidobacterium</taxon>
    </lineage>
</organism>
<reference evidence="1 2" key="1">
    <citation type="journal article" date="2018" name="Sci. Rep.">
        <title>Genomic diversity and distribution of Bifidobacterium longum subsp. longum across the human lifespan.</title>
        <authorList>
            <person name="Odamaki T."/>
            <person name="Bottacini F."/>
            <person name="Kato K."/>
            <person name="Mitsuyama E."/>
            <person name="Yoshida K."/>
            <person name="Horigome A."/>
            <person name="Xiao J.Z."/>
            <person name="van Sinderen D."/>
        </authorList>
    </citation>
    <scope>NUCLEOTIDE SEQUENCE [LARGE SCALE GENOMIC DNA]</scope>
    <source>
        <strain evidence="1 2">MCC10015</strain>
    </source>
</reference>
<dbReference type="AlphaFoldDB" id="A0A4R0T827"/>
<dbReference type="Proteomes" id="UP000293441">
    <property type="component" value="Unassembled WGS sequence"/>
</dbReference>
<dbReference type="EMBL" id="SHPX01000045">
    <property type="protein sequence ID" value="TCD95703.1"/>
    <property type="molecule type" value="Genomic_DNA"/>
</dbReference>